<reference evidence="4" key="1">
    <citation type="submission" date="2018-01" db="EMBL/GenBank/DDBJ databases">
        <authorList>
            <person name="Alioto T."/>
            <person name="Alioto T."/>
        </authorList>
    </citation>
    <scope>NUCLEOTIDE SEQUENCE [LARGE SCALE GENOMIC DNA]</scope>
</reference>
<feature type="chain" id="PRO_5017198524" evidence="2">
    <location>
        <begin position="30"/>
        <end position="316"/>
    </location>
</feature>
<feature type="compositionally biased region" description="Basic and acidic residues" evidence="1">
    <location>
        <begin position="303"/>
        <end position="316"/>
    </location>
</feature>
<sequence>MTRSSVSVSVSILFAIICLEWIGMRTCDAQFAFTSAGSAVASAGGLTVVAQLPGFGALNGVVTGFNHNNNNNNFYSQQRQQQGGGGWPGMGMGGRRPPPAPNAGRQPAPPGWPPGWEWGGNGNYNQPGFNNGRGPPQRPGWGGGPPQRPGWGGGPVGGMGPPRPYWAGGGMGPPRPGWGGGGMNNAWGDGEGPPPGSGWENNGNGNGNNQPSPTDQYTNWENPIGEGSSTTTPKPVAVGPTFQPRPQPATTKSTLIVGTNRPPLLPPQPSARPSPKPSLHSIEDSQLRDIIFPSSARYIHRPPRQELRADNIDERR</sequence>
<feature type="compositionally biased region" description="Pro residues" evidence="1">
    <location>
        <begin position="96"/>
        <end position="113"/>
    </location>
</feature>
<accession>A0A3B0JXC7</accession>
<feature type="compositionally biased region" description="Pro residues" evidence="1">
    <location>
        <begin position="263"/>
        <end position="276"/>
    </location>
</feature>
<feature type="compositionally biased region" description="Gly residues" evidence="1">
    <location>
        <begin position="82"/>
        <end position="94"/>
    </location>
</feature>
<dbReference type="STRING" id="7266.A0A3B0JXC7"/>
<evidence type="ECO:0000313" key="3">
    <source>
        <dbReference type="EMBL" id="SPP80160.1"/>
    </source>
</evidence>
<proteinExistence type="predicted"/>
<dbReference type="EMBL" id="OUUW01000005">
    <property type="protein sequence ID" value="SPP80160.1"/>
    <property type="molecule type" value="Genomic_DNA"/>
</dbReference>
<dbReference type="OrthoDB" id="7873217at2759"/>
<evidence type="ECO:0000256" key="2">
    <source>
        <dbReference type="SAM" id="SignalP"/>
    </source>
</evidence>
<dbReference type="AlphaFoldDB" id="A0A3B0JXC7"/>
<feature type="region of interest" description="Disordered" evidence="1">
    <location>
        <begin position="76"/>
        <end position="316"/>
    </location>
</feature>
<keyword evidence="2" id="KW-0732">Signal</keyword>
<keyword evidence="4" id="KW-1185">Reference proteome</keyword>
<protein>
    <submittedName>
        <fullName evidence="3">Uncharacterized protein</fullName>
    </submittedName>
</protein>
<evidence type="ECO:0000313" key="4">
    <source>
        <dbReference type="Proteomes" id="UP000268350"/>
    </source>
</evidence>
<feature type="compositionally biased region" description="Gly residues" evidence="1">
    <location>
        <begin position="167"/>
        <end position="183"/>
    </location>
</feature>
<feature type="compositionally biased region" description="Polar residues" evidence="1">
    <location>
        <begin position="214"/>
        <end position="233"/>
    </location>
</feature>
<gene>
    <name evidence="3" type="ORF">DGUA_6G005020</name>
</gene>
<dbReference type="Proteomes" id="UP000268350">
    <property type="component" value="Unassembled WGS sequence"/>
</dbReference>
<feature type="compositionally biased region" description="Gly residues" evidence="1">
    <location>
        <begin position="140"/>
        <end position="160"/>
    </location>
</feature>
<dbReference type="OMA" id="WNPDNES"/>
<feature type="compositionally biased region" description="Low complexity" evidence="1">
    <location>
        <begin position="197"/>
        <end position="213"/>
    </location>
</feature>
<evidence type="ECO:0000256" key="1">
    <source>
        <dbReference type="SAM" id="MobiDB-lite"/>
    </source>
</evidence>
<organism evidence="3 4">
    <name type="scientific">Drosophila guanche</name>
    <name type="common">Fruit fly</name>
    <dbReference type="NCBI Taxonomy" id="7266"/>
    <lineage>
        <taxon>Eukaryota</taxon>
        <taxon>Metazoa</taxon>
        <taxon>Ecdysozoa</taxon>
        <taxon>Arthropoda</taxon>
        <taxon>Hexapoda</taxon>
        <taxon>Insecta</taxon>
        <taxon>Pterygota</taxon>
        <taxon>Neoptera</taxon>
        <taxon>Endopterygota</taxon>
        <taxon>Diptera</taxon>
        <taxon>Brachycera</taxon>
        <taxon>Muscomorpha</taxon>
        <taxon>Ephydroidea</taxon>
        <taxon>Drosophilidae</taxon>
        <taxon>Drosophila</taxon>
        <taxon>Sophophora</taxon>
    </lineage>
</organism>
<name>A0A3B0JXC7_DROGU</name>
<feature type="compositionally biased region" description="Polar residues" evidence="1">
    <location>
        <begin position="248"/>
        <end position="257"/>
    </location>
</feature>
<feature type="signal peptide" evidence="2">
    <location>
        <begin position="1"/>
        <end position="29"/>
    </location>
</feature>